<dbReference type="PANTHER" id="PTHR30238:SF4">
    <property type="entry name" value="SLL1022 PROTEIN"/>
    <property type="match status" value="1"/>
</dbReference>
<evidence type="ECO:0000313" key="8">
    <source>
        <dbReference type="EMBL" id="KXS33665.1"/>
    </source>
</evidence>
<evidence type="ECO:0000313" key="9">
    <source>
        <dbReference type="Proteomes" id="UP000070578"/>
    </source>
</evidence>
<dbReference type="PANTHER" id="PTHR30238">
    <property type="entry name" value="MEMBRANE BOUND PREDICTED REDOX MODULATOR"/>
    <property type="match status" value="1"/>
</dbReference>
<evidence type="ECO:0000256" key="4">
    <source>
        <dbReference type="ARBA" id="ARBA00022989"/>
    </source>
</evidence>
<comment type="similarity">
    <text evidence="2">Belongs to the TerC family.</text>
</comment>
<feature type="transmembrane region" description="Helical" evidence="7">
    <location>
        <begin position="166"/>
        <end position="187"/>
    </location>
</feature>
<feature type="region of interest" description="Disordered" evidence="6">
    <location>
        <begin position="245"/>
        <end position="276"/>
    </location>
</feature>
<dbReference type="Pfam" id="PF03741">
    <property type="entry name" value="TerC"/>
    <property type="match status" value="1"/>
</dbReference>
<organism evidence="8 9">
    <name type="scientific">Candidatus Gallionella acididurans</name>
    <dbReference type="NCBI Taxonomy" id="1796491"/>
    <lineage>
        <taxon>Bacteria</taxon>
        <taxon>Pseudomonadati</taxon>
        <taxon>Pseudomonadota</taxon>
        <taxon>Betaproteobacteria</taxon>
        <taxon>Nitrosomonadales</taxon>
        <taxon>Gallionellaceae</taxon>
        <taxon>Gallionella</taxon>
    </lineage>
</organism>
<evidence type="ECO:0000256" key="1">
    <source>
        <dbReference type="ARBA" id="ARBA00004141"/>
    </source>
</evidence>
<evidence type="ECO:0000256" key="5">
    <source>
        <dbReference type="ARBA" id="ARBA00023136"/>
    </source>
</evidence>
<reference evidence="8 9" key="2">
    <citation type="submission" date="2016-03" db="EMBL/GenBank/DDBJ databases">
        <title>New uncultured bacterium of the family Gallionellaceae from acid mine drainage: description and reconstruction of genome based on metagenomic analysis of microbial community.</title>
        <authorList>
            <person name="Kadnikov V."/>
            <person name="Ivasenko D."/>
            <person name="Beletsky A."/>
            <person name="Mardanov A."/>
            <person name="Danilova E."/>
            <person name="Pimenov N."/>
            <person name="Karnachuk O."/>
            <person name="Ravin N."/>
        </authorList>
    </citation>
    <scope>NUCLEOTIDE SEQUENCE [LARGE SCALE GENOMIC DNA]</scope>
    <source>
        <strain evidence="8">ShG14-8</strain>
    </source>
</reference>
<feature type="transmembrane region" description="Helical" evidence="7">
    <location>
        <begin position="14"/>
        <end position="36"/>
    </location>
</feature>
<evidence type="ECO:0000256" key="7">
    <source>
        <dbReference type="SAM" id="Phobius"/>
    </source>
</evidence>
<feature type="transmembrane region" description="Helical" evidence="7">
    <location>
        <begin position="104"/>
        <end position="124"/>
    </location>
</feature>
<sequence length="276" mass="29405">MLEMFSTSQFWVDVFKIIVIDLLLSGDNAVVIALACRNLPAGQRSKGILFGVAGAIGLRVILTFFAVSLLSLPYLRLVGALLLLWIGIKLILPEEDHNADNIQADTRLLGAVKTIIIADFVMSLDNVLGVAAAAKGNVALLVFGLLISIPLIAWSSQLVLRLIDRFPFIIYAGGALLGYVAGEMLVSEALFSPLVETRHYLHSLVPVFCALLVLAAGRWLAVRKAAARAVINLVDEAVVAGVGDKSQTAPAGVDGKPPVRKYANIVPDDKSPGDKS</sequence>
<protein>
    <submittedName>
        <fullName evidence="8">Integral membrane protein TerC</fullName>
    </submittedName>
</protein>
<gene>
    <name evidence="8" type="ORF">AWT59_0223</name>
</gene>
<dbReference type="NCBIfam" id="TIGR03717">
    <property type="entry name" value="R_switched_YjbE"/>
    <property type="match status" value="1"/>
</dbReference>
<dbReference type="Proteomes" id="UP000070578">
    <property type="component" value="Unassembled WGS sequence"/>
</dbReference>
<feature type="compositionally biased region" description="Basic and acidic residues" evidence="6">
    <location>
        <begin position="267"/>
        <end position="276"/>
    </location>
</feature>
<accession>A0A139BY44</accession>
<evidence type="ECO:0000256" key="2">
    <source>
        <dbReference type="ARBA" id="ARBA00007511"/>
    </source>
</evidence>
<keyword evidence="4 7" id="KW-1133">Transmembrane helix</keyword>
<name>A0A139BY44_9PROT</name>
<dbReference type="InterPro" id="IPR005496">
    <property type="entry name" value="Integral_membrane_TerC"/>
</dbReference>
<feature type="transmembrane region" description="Helical" evidence="7">
    <location>
        <begin position="199"/>
        <end position="221"/>
    </location>
</feature>
<dbReference type="EMBL" id="LSLI01000003">
    <property type="protein sequence ID" value="KXS33665.1"/>
    <property type="molecule type" value="Genomic_DNA"/>
</dbReference>
<dbReference type="InterPro" id="IPR022301">
    <property type="entry name" value="Integral_membrane_YjbE"/>
</dbReference>
<feature type="transmembrane region" description="Helical" evidence="7">
    <location>
        <begin position="74"/>
        <end position="92"/>
    </location>
</feature>
<dbReference type="AlphaFoldDB" id="A0A139BY44"/>
<keyword evidence="5 7" id="KW-0472">Membrane</keyword>
<feature type="transmembrane region" description="Helical" evidence="7">
    <location>
        <begin position="48"/>
        <end position="68"/>
    </location>
</feature>
<reference evidence="8 9" key="1">
    <citation type="submission" date="2016-02" db="EMBL/GenBank/DDBJ databases">
        <authorList>
            <person name="Wen L."/>
            <person name="He K."/>
            <person name="Yang H."/>
        </authorList>
    </citation>
    <scope>NUCLEOTIDE SEQUENCE [LARGE SCALE GENOMIC DNA]</scope>
    <source>
        <strain evidence="8">ShG14-8</strain>
    </source>
</reference>
<keyword evidence="3 7" id="KW-0812">Transmembrane</keyword>
<comment type="subcellular location">
    <subcellularLocation>
        <location evidence="1">Membrane</location>
        <topology evidence="1">Multi-pass membrane protein</topology>
    </subcellularLocation>
</comment>
<evidence type="ECO:0000256" key="3">
    <source>
        <dbReference type="ARBA" id="ARBA00022692"/>
    </source>
</evidence>
<comment type="caution">
    <text evidence="8">The sequence shown here is derived from an EMBL/GenBank/DDBJ whole genome shotgun (WGS) entry which is preliminary data.</text>
</comment>
<feature type="transmembrane region" description="Helical" evidence="7">
    <location>
        <begin position="136"/>
        <end position="154"/>
    </location>
</feature>
<proteinExistence type="inferred from homology"/>
<dbReference type="GO" id="GO:0016020">
    <property type="term" value="C:membrane"/>
    <property type="evidence" value="ECO:0007669"/>
    <property type="project" value="UniProtKB-SubCell"/>
</dbReference>
<evidence type="ECO:0000256" key="6">
    <source>
        <dbReference type="SAM" id="MobiDB-lite"/>
    </source>
</evidence>